<evidence type="ECO:0000256" key="5">
    <source>
        <dbReference type="ARBA" id="ARBA00023136"/>
    </source>
</evidence>
<dbReference type="Proteomes" id="UP001174677">
    <property type="component" value="Chromosome 8"/>
</dbReference>
<dbReference type="Pfam" id="PF06136">
    <property type="entry name" value="SOK"/>
    <property type="match status" value="1"/>
</dbReference>
<evidence type="ECO:0000256" key="2">
    <source>
        <dbReference type="ARBA" id="ARBA00022473"/>
    </source>
</evidence>
<evidence type="ECO:0000313" key="10">
    <source>
        <dbReference type="EMBL" id="KAJ9175672.1"/>
    </source>
</evidence>
<sequence length="290" mass="33050">MAGNSEVGTEIMTPQKYQDPETRPGTNKKQIQAQPKSEKKVAVVYYLSQNGQIEHPHYVEVSLSSPEGLYLRDVVKTLNLLRGQGMASMFSWATKRSYKNIFLWQDLSDEDLIHPCQGQDYILKGSLLLETSLSFRSNDSISSSTSRRSSERLTTSSEDSNSPVTRRKNHSWSSIDGIDEHRIYKVKSSGELTRKGSNMSTQTDDNRRMKMEIEEVEPEGLDIKSSSKASGNLESSIEFYRPANIRCQKVGRDHHCNQRTNEPKLFMKLVGCGCGSKRFKDFQQMENKYR</sequence>
<dbReference type="InterPro" id="IPR048351">
    <property type="entry name" value="SOK_DIX"/>
</dbReference>
<feature type="domain" description="SOSEKI DIX-like" evidence="9">
    <location>
        <begin position="41"/>
        <end position="128"/>
    </location>
</feature>
<comment type="similarity">
    <text evidence="7">Belongs to the SOSEKI family.</text>
</comment>
<reference evidence="10 11" key="1">
    <citation type="journal article" date="2023" name="Plant Biotechnol. J.">
        <title>Chromosome-level wild Hevea brasiliensis genome provides new tools for genomic-assisted breeding and valuable loci to elevate rubber yield.</title>
        <authorList>
            <person name="Cheng H."/>
            <person name="Song X."/>
            <person name="Hu Y."/>
            <person name="Wu T."/>
            <person name="Yang Q."/>
            <person name="An Z."/>
            <person name="Feng S."/>
            <person name="Deng Z."/>
            <person name="Wu W."/>
            <person name="Zeng X."/>
            <person name="Tu M."/>
            <person name="Wang X."/>
            <person name="Huang H."/>
        </authorList>
    </citation>
    <scope>NUCLEOTIDE SEQUENCE [LARGE SCALE GENOMIC DNA]</scope>
    <source>
        <strain evidence="10">MT/VB/25A 57/8</strain>
    </source>
</reference>
<keyword evidence="2" id="KW-0217">Developmental protein</keyword>
<evidence type="ECO:0000256" key="3">
    <source>
        <dbReference type="ARBA" id="ARBA00022475"/>
    </source>
</evidence>
<dbReference type="PANTHER" id="PTHR31083:SF20">
    <property type="entry name" value="AUXIN-RESPONSIVE PROTEIN"/>
    <property type="match status" value="1"/>
</dbReference>
<keyword evidence="3" id="KW-1003">Cell membrane</keyword>
<evidence type="ECO:0000259" key="9">
    <source>
        <dbReference type="Pfam" id="PF06136"/>
    </source>
</evidence>
<evidence type="ECO:0000313" key="11">
    <source>
        <dbReference type="Proteomes" id="UP001174677"/>
    </source>
</evidence>
<organism evidence="10 11">
    <name type="scientific">Hevea brasiliensis</name>
    <name type="common">Para rubber tree</name>
    <name type="synonym">Siphonia brasiliensis</name>
    <dbReference type="NCBI Taxonomy" id="3981"/>
    <lineage>
        <taxon>Eukaryota</taxon>
        <taxon>Viridiplantae</taxon>
        <taxon>Streptophyta</taxon>
        <taxon>Embryophyta</taxon>
        <taxon>Tracheophyta</taxon>
        <taxon>Spermatophyta</taxon>
        <taxon>Magnoliopsida</taxon>
        <taxon>eudicotyledons</taxon>
        <taxon>Gunneridae</taxon>
        <taxon>Pentapetalae</taxon>
        <taxon>rosids</taxon>
        <taxon>fabids</taxon>
        <taxon>Malpighiales</taxon>
        <taxon>Euphorbiaceae</taxon>
        <taxon>Crotonoideae</taxon>
        <taxon>Micrandreae</taxon>
        <taxon>Hevea</taxon>
    </lineage>
</organism>
<feature type="compositionally biased region" description="Polar residues" evidence="8">
    <location>
        <begin position="24"/>
        <end position="35"/>
    </location>
</feature>
<comment type="subcellular location">
    <subcellularLocation>
        <location evidence="1">Cell membrane</location>
        <topology evidence="1">Peripheral membrane protein</topology>
        <orientation evidence="1">Cytoplasmic side</orientation>
    </subcellularLocation>
</comment>
<comment type="caution">
    <text evidence="10">The sequence shown here is derived from an EMBL/GenBank/DDBJ whole genome shotgun (WGS) entry which is preliminary data.</text>
</comment>
<dbReference type="InterPro" id="IPR010369">
    <property type="entry name" value="SOK"/>
</dbReference>
<dbReference type="EMBL" id="JARPOI010000008">
    <property type="protein sequence ID" value="KAJ9175672.1"/>
    <property type="molecule type" value="Genomic_DNA"/>
</dbReference>
<dbReference type="PANTHER" id="PTHR31083">
    <property type="entry name" value="UPSTREAM OF FLC PROTEIN (DUF966)"/>
    <property type="match status" value="1"/>
</dbReference>
<gene>
    <name evidence="10" type="ORF">P3X46_014206</name>
</gene>
<accession>A0ABQ9M5Y5</accession>
<evidence type="ECO:0000256" key="6">
    <source>
        <dbReference type="ARBA" id="ARBA00023306"/>
    </source>
</evidence>
<protein>
    <recommendedName>
        <fullName evidence="9">SOSEKI DIX-like domain-containing protein</fullName>
    </recommendedName>
</protein>
<evidence type="ECO:0000256" key="7">
    <source>
        <dbReference type="ARBA" id="ARBA00024211"/>
    </source>
</evidence>
<keyword evidence="4" id="KW-0132">Cell division</keyword>
<feature type="compositionally biased region" description="Low complexity" evidence="8">
    <location>
        <begin position="138"/>
        <end position="160"/>
    </location>
</feature>
<feature type="region of interest" description="Disordered" evidence="8">
    <location>
        <begin position="186"/>
        <end position="206"/>
    </location>
</feature>
<keyword evidence="6" id="KW-0131">Cell cycle</keyword>
<evidence type="ECO:0000256" key="4">
    <source>
        <dbReference type="ARBA" id="ARBA00022618"/>
    </source>
</evidence>
<keyword evidence="11" id="KW-1185">Reference proteome</keyword>
<evidence type="ECO:0000256" key="1">
    <source>
        <dbReference type="ARBA" id="ARBA00004413"/>
    </source>
</evidence>
<proteinExistence type="inferred from homology"/>
<name>A0ABQ9M5Y5_HEVBR</name>
<keyword evidence="5" id="KW-0472">Membrane</keyword>
<feature type="region of interest" description="Disordered" evidence="8">
    <location>
        <begin position="1"/>
        <end position="35"/>
    </location>
</feature>
<feature type="region of interest" description="Disordered" evidence="8">
    <location>
        <begin position="138"/>
        <end position="172"/>
    </location>
</feature>
<evidence type="ECO:0000256" key="8">
    <source>
        <dbReference type="SAM" id="MobiDB-lite"/>
    </source>
</evidence>